<reference evidence="1" key="1">
    <citation type="submission" date="2015-08" db="EMBL/GenBank/DDBJ databases">
        <title>Complete DNA Sequence of Pseudomonas syringae pv. actinidiae, the Causal Agent of Kiwifruit Canker Disease.</title>
        <authorList>
            <person name="Rikkerink E.H.A."/>
            <person name="Fineran P.C."/>
        </authorList>
    </citation>
    <scope>NUCLEOTIDE SEQUENCE</scope>
    <source>
        <strain evidence="1">DSM 13666</strain>
    </source>
</reference>
<comment type="caution">
    <text evidence="1">The sequence shown here is derived from an EMBL/GenBank/DDBJ whole genome shotgun (WGS) entry which is preliminary data.</text>
</comment>
<dbReference type="AlphaFoldDB" id="A0A0M0KHH6"/>
<dbReference type="RefSeq" id="WP_010899108.1">
    <property type="nucleotide sequence ID" value="NZ_CP040441.1"/>
</dbReference>
<organism evidence="1">
    <name type="scientific">Halalkalibacterium halodurans</name>
    <name type="common">Bacillus halodurans</name>
    <dbReference type="NCBI Taxonomy" id="86665"/>
    <lineage>
        <taxon>Bacteria</taxon>
        <taxon>Bacillati</taxon>
        <taxon>Bacillota</taxon>
        <taxon>Bacilli</taxon>
        <taxon>Bacillales</taxon>
        <taxon>Bacillaceae</taxon>
        <taxon>Halalkalibacterium (ex Joshi et al. 2022)</taxon>
    </lineage>
</organism>
<accession>A0A0M0KHH6</accession>
<dbReference type="GeneID" id="87598486"/>
<proteinExistence type="predicted"/>
<protein>
    <submittedName>
        <fullName evidence="1">Uncharacterized protein</fullName>
    </submittedName>
</protein>
<dbReference type="EMBL" id="LILD01000001">
    <property type="protein sequence ID" value="KOO38276.1"/>
    <property type="molecule type" value="Genomic_DNA"/>
</dbReference>
<name>A0A0M0KHH6_ALKHA</name>
<sequence>MRQLEIIQRWIDENQLVVISLLEDDRKVIGRILHYDSKNRACLVYDDDGKSVHHLALTEIQSIKRTDGMKKGG</sequence>
<evidence type="ECO:0000313" key="1">
    <source>
        <dbReference type="EMBL" id="KOO38276.1"/>
    </source>
</evidence>
<gene>
    <name evidence="1" type="ORF">AMD02_04925</name>
</gene>
<dbReference type="PATRIC" id="fig|136160.3.peg.1263"/>